<keyword evidence="7 8" id="KW-0472">Membrane</keyword>
<evidence type="ECO:0000256" key="4">
    <source>
        <dbReference type="ARBA" id="ARBA00022544"/>
    </source>
</evidence>
<dbReference type="Proteomes" id="UP000001349">
    <property type="component" value="Chromosome"/>
</dbReference>
<evidence type="ECO:0000256" key="1">
    <source>
        <dbReference type="ARBA" id="ARBA00004141"/>
    </source>
</evidence>
<feature type="transmembrane region" description="Helical" evidence="8">
    <location>
        <begin position="143"/>
        <end position="162"/>
    </location>
</feature>
<dbReference type="NCBIfam" id="TIGR00912">
    <property type="entry name" value="2A0309"/>
    <property type="match status" value="1"/>
</dbReference>
<evidence type="ECO:0000256" key="7">
    <source>
        <dbReference type="ARBA" id="ARBA00023136"/>
    </source>
</evidence>
<comment type="subcellular location">
    <subcellularLocation>
        <location evidence="1">Membrane</location>
        <topology evidence="1">Multi-pass membrane protein</topology>
    </subcellularLocation>
</comment>
<accession>B8I7A9</accession>
<evidence type="ECO:0000313" key="10">
    <source>
        <dbReference type="Proteomes" id="UP000001349"/>
    </source>
</evidence>
<dbReference type="Pfam" id="PF03845">
    <property type="entry name" value="Spore_permease"/>
    <property type="match status" value="1"/>
</dbReference>
<dbReference type="RefSeq" id="WP_015924202.1">
    <property type="nucleotide sequence ID" value="NC_011898.1"/>
</dbReference>
<evidence type="ECO:0000256" key="3">
    <source>
        <dbReference type="ARBA" id="ARBA00022448"/>
    </source>
</evidence>
<dbReference type="OrthoDB" id="1675410at2"/>
<dbReference type="HOGENOM" id="CLU_047547_1_2_9"/>
<feature type="transmembrane region" description="Helical" evidence="8">
    <location>
        <begin position="333"/>
        <end position="350"/>
    </location>
</feature>
<feature type="transmembrane region" description="Helical" evidence="8">
    <location>
        <begin position="294"/>
        <end position="313"/>
    </location>
</feature>
<evidence type="ECO:0000256" key="2">
    <source>
        <dbReference type="ARBA" id="ARBA00007998"/>
    </source>
</evidence>
<proteinExistence type="inferred from homology"/>
<feature type="transmembrane region" description="Helical" evidence="8">
    <location>
        <begin position="113"/>
        <end position="131"/>
    </location>
</feature>
<gene>
    <name evidence="9" type="ordered locus">Ccel_0652</name>
</gene>
<dbReference type="InterPro" id="IPR004761">
    <property type="entry name" value="Spore_GerAB"/>
</dbReference>
<evidence type="ECO:0000256" key="8">
    <source>
        <dbReference type="SAM" id="Phobius"/>
    </source>
</evidence>
<feature type="transmembrane region" description="Helical" evidence="8">
    <location>
        <begin position="77"/>
        <end position="93"/>
    </location>
</feature>
<keyword evidence="4" id="KW-0309">Germination</keyword>
<feature type="transmembrane region" description="Helical" evidence="8">
    <location>
        <begin position="182"/>
        <end position="202"/>
    </location>
</feature>
<dbReference type="PANTHER" id="PTHR34975:SF2">
    <property type="entry name" value="SPORE GERMINATION PROTEIN A2"/>
    <property type="match status" value="1"/>
</dbReference>
<dbReference type="STRING" id="394503.Ccel_0652"/>
<dbReference type="EMBL" id="CP001348">
    <property type="protein sequence ID" value="ACL75033.1"/>
    <property type="molecule type" value="Genomic_DNA"/>
</dbReference>
<evidence type="ECO:0000256" key="5">
    <source>
        <dbReference type="ARBA" id="ARBA00022692"/>
    </source>
</evidence>
<keyword evidence="6 8" id="KW-1133">Transmembrane helix</keyword>
<evidence type="ECO:0000313" key="9">
    <source>
        <dbReference type="EMBL" id="ACL75033.1"/>
    </source>
</evidence>
<name>B8I7A9_RUMCH</name>
<keyword evidence="5 8" id="KW-0812">Transmembrane</keyword>
<keyword evidence="10" id="KW-1185">Reference proteome</keyword>
<feature type="transmembrane region" description="Helical" evidence="8">
    <location>
        <begin position="214"/>
        <end position="240"/>
    </location>
</feature>
<protein>
    <submittedName>
        <fullName evidence="9">Spore germination protein</fullName>
    </submittedName>
</protein>
<sequence>MKEVKISKLQYGLLVFTFFFGSTLIYNPAESTKTDAWITMLLGTIGGLVLITVFLYIAKLNNGKTLTEILDNCFGKVFGKVISIYYIIFYLYKSSLNTRLFVGFMNSVSFTETPVIVIFIVLSIGTLYSARGGLTVIGKTSEILAPILLLSSLIVSTSIFTIKDFTSFTPILLEIAPVIKSAVNLLSTVFGDIFIFLLIIPYTNSKKGLFKTTYWVTFIFFLIVESSILRNIIVVGPLMGTLTYTSHVSAQLIPTINIEPIIDISLLIGVGFKIVICLYAVSKITADIFKLEEYKPILTAFAVLNIALGYIILPKNADVFIDWTKSYGQDFIAFLPDLFFPLLMLVISIFKNRKKTQDVCA</sequence>
<dbReference type="PANTHER" id="PTHR34975">
    <property type="entry name" value="SPORE GERMINATION PROTEIN A2"/>
    <property type="match status" value="1"/>
</dbReference>
<dbReference type="GO" id="GO:0016020">
    <property type="term" value="C:membrane"/>
    <property type="evidence" value="ECO:0007669"/>
    <property type="project" value="UniProtKB-SubCell"/>
</dbReference>
<evidence type="ECO:0000256" key="6">
    <source>
        <dbReference type="ARBA" id="ARBA00022989"/>
    </source>
</evidence>
<dbReference type="GO" id="GO:0009847">
    <property type="term" value="P:spore germination"/>
    <property type="evidence" value="ECO:0007669"/>
    <property type="project" value="InterPro"/>
</dbReference>
<dbReference type="AlphaFoldDB" id="B8I7A9"/>
<feature type="transmembrane region" description="Helical" evidence="8">
    <location>
        <begin position="260"/>
        <end position="282"/>
    </location>
</feature>
<dbReference type="KEGG" id="cce:Ccel_0652"/>
<feature type="transmembrane region" description="Helical" evidence="8">
    <location>
        <begin position="35"/>
        <end position="57"/>
    </location>
</feature>
<comment type="similarity">
    <text evidence="2">Belongs to the amino acid-polyamine-organocation (APC) superfamily. Spore germination protein (SGP) (TC 2.A.3.9) family.</text>
</comment>
<dbReference type="eggNOG" id="COG0814">
    <property type="taxonomic scope" value="Bacteria"/>
</dbReference>
<feature type="transmembrane region" description="Helical" evidence="8">
    <location>
        <begin position="12"/>
        <end position="29"/>
    </location>
</feature>
<reference evidence="9 10" key="1">
    <citation type="submission" date="2009-01" db="EMBL/GenBank/DDBJ databases">
        <title>Complete sequence of Clostridium cellulolyticum H10.</title>
        <authorList>
            <consortium name="US DOE Joint Genome Institute"/>
            <person name="Lucas S."/>
            <person name="Copeland A."/>
            <person name="Lapidus A."/>
            <person name="Glavina del Rio T."/>
            <person name="Dalin E."/>
            <person name="Tice H."/>
            <person name="Bruce D."/>
            <person name="Goodwin L."/>
            <person name="Pitluck S."/>
            <person name="Chertkov O."/>
            <person name="Saunders E."/>
            <person name="Brettin T."/>
            <person name="Detter J.C."/>
            <person name="Han C."/>
            <person name="Larimer F."/>
            <person name="Land M."/>
            <person name="Hauser L."/>
            <person name="Kyrpides N."/>
            <person name="Ivanova N."/>
            <person name="Zhou J."/>
            <person name="Richardson P."/>
        </authorList>
    </citation>
    <scope>NUCLEOTIDE SEQUENCE [LARGE SCALE GENOMIC DNA]</scope>
    <source>
        <strain evidence="10">ATCC 35319 / DSM 5812 / JCM 6584 / H10</strain>
    </source>
</reference>
<keyword evidence="3" id="KW-0813">Transport</keyword>
<organism evidence="9 10">
    <name type="scientific">Ruminiclostridium cellulolyticum (strain ATCC 35319 / DSM 5812 / JCM 6584 / H10)</name>
    <name type="common">Clostridium cellulolyticum</name>
    <dbReference type="NCBI Taxonomy" id="394503"/>
    <lineage>
        <taxon>Bacteria</taxon>
        <taxon>Bacillati</taxon>
        <taxon>Bacillota</taxon>
        <taxon>Clostridia</taxon>
        <taxon>Eubacteriales</taxon>
        <taxon>Oscillospiraceae</taxon>
        <taxon>Ruminiclostridium</taxon>
    </lineage>
</organism>